<proteinExistence type="predicted"/>
<gene>
    <name evidence="1" type="ORF">GALL_279190</name>
</gene>
<comment type="caution">
    <text evidence="1">The sequence shown here is derived from an EMBL/GenBank/DDBJ whole genome shotgun (WGS) entry which is preliminary data.</text>
</comment>
<dbReference type="PANTHER" id="PTHR35024:SF4">
    <property type="entry name" value="POLYMER-FORMING CYTOSKELETAL PROTEIN"/>
    <property type="match status" value="1"/>
</dbReference>
<name>A0A1J5R411_9ZZZZ</name>
<dbReference type="InterPro" id="IPR007607">
    <property type="entry name" value="BacA/B"/>
</dbReference>
<dbReference type="Pfam" id="PF04519">
    <property type="entry name" value="Bactofilin"/>
    <property type="match status" value="1"/>
</dbReference>
<accession>A0A1J5R411</accession>
<dbReference type="PANTHER" id="PTHR35024">
    <property type="entry name" value="HYPOTHETICAL CYTOSOLIC PROTEIN"/>
    <property type="match status" value="1"/>
</dbReference>
<organism evidence="1">
    <name type="scientific">mine drainage metagenome</name>
    <dbReference type="NCBI Taxonomy" id="410659"/>
    <lineage>
        <taxon>unclassified sequences</taxon>
        <taxon>metagenomes</taxon>
        <taxon>ecological metagenomes</taxon>
    </lineage>
</organism>
<dbReference type="EMBL" id="MLJW01000301">
    <property type="protein sequence ID" value="OIQ90178.1"/>
    <property type="molecule type" value="Genomic_DNA"/>
</dbReference>
<evidence type="ECO:0000313" key="1">
    <source>
        <dbReference type="EMBL" id="OIQ90178.1"/>
    </source>
</evidence>
<reference evidence="1" key="1">
    <citation type="submission" date="2016-10" db="EMBL/GenBank/DDBJ databases">
        <title>Sequence of Gallionella enrichment culture.</title>
        <authorList>
            <person name="Poehlein A."/>
            <person name="Muehling M."/>
            <person name="Daniel R."/>
        </authorList>
    </citation>
    <scope>NUCLEOTIDE SEQUENCE</scope>
</reference>
<dbReference type="AlphaFoldDB" id="A0A1J5R411"/>
<sequence>MFSRSHQKPQNRIDTLIGAETMVDGDINFSGGLRVDGRIRGNVNEVGGKSGTLVLSEHGQIEGAISVSHAVINGVVVGPVSARTYVELQAKSHVTGDVFYRSLEMHMGAVVEGKLIYLNEAEPEGAVPD</sequence>
<protein>
    <submittedName>
        <fullName evidence="1">Polymer-forming cytoskeletal</fullName>
    </submittedName>
</protein>